<dbReference type="AlphaFoldDB" id="A0A7T8HGB2"/>
<name>A0A7T8HGB2_CALRO</name>
<feature type="region of interest" description="Disordered" evidence="1">
    <location>
        <begin position="283"/>
        <end position="302"/>
    </location>
</feature>
<dbReference type="InterPro" id="IPR036179">
    <property type="entry name" value="Ig-like_dom_sf"/>
</dbReference>
<feature type="transmembrane region" description="Helical" evidence="2">
    <location>
        <begin position="166"/>
        <end position="192"/>
    </location>
</feature>
<evidence type="ECO:0000256" key="1">
    <source>
        <dbReference type="SAM" id="MobiDB-lite"/>
    </source>
</evidence>
<organism evidence="4 5">
    <name type="scientific">Caligus rogercresseyi</name>
    <name type="common">Sea louse</name>
    <dbReference type="NCBI Taxonomy" id="217165"/>
    <lineage>
        <taxon>Eukaryota</taxon>
        <taxon>Metazoa</taxon>
        <taxon>Ecdysozoa</taxon>
        <taxon>Arthropoda</taxon>
        <taxon>Crustacea</taxon>
        <taxon>Multicrustacea</taxon>
        <taxon>Hexanauplia</taxon>
        <taxon>Copepoda</taxon>
        <taxon>Siphonostomatoida</taxon>
        <taxon>Caligidae</taxon>
        <taxon>Caligus</taxon>
    </lineage>
</organism>
<gene>
    <name evidence="4" type="ORF">FKW44_010142</name>
</gene>
<evidence type="ECO:0000256" key="2">
    <source>
        <dbReference type="SAM" id="Phobius"/>
    </source>
</evidence>
<accession>A0A7T8HGB2</accession>
<evidence type="ECO:0000313" key="5">
    <source>
        <dbReference type="Proteomes" id="UP000595437"/>
    </source>
</evidence>
<keyword evidence="2" id="KW-0472">Membrane</keyword>
<protein>
    <submittedName>
        <fullName evidence="4">Hemicentin1like</fullName>
    </submittedName>
</protein>
<dbReference type="SUPFAM" id="SSF49265">
    <property type="entry name" value="Fibronectin type III"/>
    <property type="match status" value="1"/>
</dbReference>
<sequence length="334" mass="37502">GLLTIDNIRRDVDSGKYICIAIADFGKDTIEYTVDVKSLPITLPEEVSCSESHSINAILISKILRIGNDSALVRWEYPPRHFNASCYERISLGWWTSEKDGSFLEIPTSFSERETVLEGLKEGLRYFVQVHLKKNSEDGVGGETRSFILEDLMWGDSTSDPREMRFSLPLLLIAAFIFCFLLLAIGVGYYVLYHKKKKSRKRLFPCCGTSLGEKKLRKRGGGAIYNHPDYRDFQLIQSPPRGIDDFMQNLAPQWPEPEPPAKLGLEEPSHPEETTALFKPQANGVVSPHTAGPVHPSQNNSISSSWSSLFNMPIDPANVRMSGHHKSKFPGFVT</sequence>
<dbReference type="InterPro" id="IPR003961">
    <property type="entry name" value="FN3_dom"/>
</dbReference>
<keyword evidence="2" id="KW-1133">Transmembrane helix</keyword>
<reference evidence="5" key="1">
    <citation type="submission" date="2021-01" db="EMBL/GenBank/DDBJ databases">
        <title>Caligus Genome Assembly.</title>
        <authorList>
            <person name="Gallardo-Escarate C."/>
        </authorList>
    </citation>
    <scope>NUCLEOTIDE SEQUENCE [LARGE SCALE GENOMIC DNA]</scope>
</reference>
<dbReference type="PROSITE" id="PS50853">
    <property type="entry name" value="FN3"/>
    <property type="match status" value="1"/>
</dbReference>
<dbReference type="SUPFAM" id="SSF48726">
    <property type="entry name" value="Immunoglobulin"/>
    <property type="match status" value="1"/>
</dbReference>
<feature type="non-terminal residue" evidence="4">
    <location>
        <position position="334"/>
    </location>
</feature>
<evidence type="ECO:0000259" key="3">
    <source>
        <dbReference type="PROSITE" id="PS50853"/>
    </source>
</evidence>
<dbReference type="EMBL" id="CP045895">
    <property type="protein sequence ID" value="QQP49461.1"/>
    <property type="molecule type" value="Genomic_DNA"/>
</dbReference>
<keyword evidence="5" id="KW-1185">Reference proteome</keyword>
<keyword evidence="2" id="KW-0812">Transmembrane</keyword>
<proteinExistence type="predicted"/>
<evidence type="ECO:0000313" key="4">
    <source>
        <dbReference type="EMBL" id="QQP49461.1"/>
    </source>
</evidence>
<dbReference type="InterPro" id="IPR036116">
    <property type="entry name" value="FN3_sf"/>
</dbReference>
<dbReference type="Proteomes" id="UP000595437">
    <property type="component" value="Chromosome 6"/>
</dbReference>
<feature type="domain" description="Fibronectin type-III" evidence="3">
    <location>
        <begin position="57"/>
        <end position="152"/>
    </location>
</feature>